<accession>A0A1I0PB44</accession>
<evidence type="ECO:0000256" key="5">
    <source>
        <dbReference type="ARBA" id="ARBA00022840"/>
    </source>
</evidence>
<evidence type="ECO:0000256" key="2">
    <source>
        <dbReference type="ARBA" id="ARBA00022679"/>
    </source>
</evidence>
<dbReference type="GO" id="GO:0005524">
    <property type="term" value="F:ATP binding"/>
    <property type="evidence" value="ECO:0007669"/>
    <property type="project" value="UniProtKB-KW"/>
</dbReference>
<dbReference type="InterPro" id="IPR017583">
    <property type="entry name" value="Tagatose/fructose_Pkinase"/>
</dbReference>
<dbReference type="PANTHER" id="PTHR46566">
    <property type="entry name" value="1-PHOSPHOFRUCTOKINASE-RELATED"/>
    <property type="match status" value="1"/>
</dbReference>
<gene>
    <name evidence="7" type="ORF">SAMN05216285_2288</name>
</gene>
<dbReference type="PIRSF" id="PIRSF000535">
    <property type="entry name" value="1PFK/6PFK/LacC"/>
    <property type="match status" value="1"/>
</dbReference>
<evidence type="ECO:0000256" key="1">
    <source>
        <dbReference type="ARBA" id="ARBA00010688"/>
    </source>
</evidence>
<dbReference type="SUPFAM" id="SSF53613">
    <property type="entry name" value="Ribokinase-like"/>
    <property type="match status" value="1"/>
</dbReference>
<keyword evidence="4 7" id="KW-0418">Kinase</keyword>
<dbReference type="OrthoDB" id="199813at2157"/>
<dbReference type="STRING" id="1202768.SAMN05216285_2288"/>
<keyword evidence="8" id="KW-1185">Reference proteome</keyword>
<dbReference type="Gene3D" id="3.40.1190.20">
    <property type="match status" value="1"/>
</dbReference>
<comment type="similarity">
    <text evidence="1">Belongs to the carbohydrate kinase PfkB family.</text>
</comment>
<protein>
    <submittedName>
        <fullName evidence="7">Fructose-1-phosphate kinase</fullName>
    </submittedName>
</protein>
<dbReference type="GO" id="GO:0008443">
    <property type="term" value="F:phosphofructokinase activity"/>
    <property type="evidence" value="ECO:0007669"/>
    <property type="project" value="TreeGrafter"/>
</dbReference>
<name>A0A1I0PB44_9EURY</name>
<evidence type="ECO:0000313" key="8">
    <source>
        <dbReference type="Proteomes" id="UP000183275"/>
    </source>
</evidence>
<dbReference type="EMBL" id="FOIS01000003">
    <property type="protein sequence ID" value="SEW10789.1"/>
    <property type="molecule type" value="Genomic_DNA"/>
</dbReference>
<proteinExistence type="inferred from homology"/>
<keyword evidence="5" id="KW-0067">ATP-binding</keyword>
<sequence>MIASVTLNPAVDYTVELSGALADGAVARADEYRYDAGGKGINVSKYLAALGVDTVATGLAGGRLGRFLRNELSTAGIATDFVEIEGETRLNTTVLTTDGEYKINQNGPRVSGVAIETVCDRLREYDPETVVIAGSRPKGVGPDAIDRLADAGPWETVVDVGGATLSALEGEYALCKPNLAELAAATGTEIGGVEDALAAAETLRADGFARVIASLGDEGAVMATPERHLHAPARDVDVVDTVGAGDSLLAGVLAARARGESAAQELRSGVAVSSHVVSVSGTQVPPLADVRDERDAIAVSTY</sequence>
<dbReference type="Proteomes" id="UP000183275">
    <property type="component" value="Unassembled WGS sequence"/>
</dbReference>
<dbReference type="InterPro" id="IPR002173">
    <property type="entry name" value="Carboh/pur_kinase_PfkB_CS"/>
</dbReference>
<dbReference type="Pfam" id="PF00294">
    <property type="entry name" value="PfkB"/>
    <property type="match status" value="1"/>
</dbReference>
<evidence type="ECO:0000256" key="3">
    <source>
        <dbReference type="ARBA" id="ARBA00022741"/>
    </source>
</evidence>
<evidence type="ECO:0000259" key="6">
    <source>
        <dbReference type="Pfam" id="PF00294"/>
    </source>
</evidence>
<dbReference type="InterPro" id="IPR029056">
    <property type="entry name" value="Ribokinase-like"/>
</dbReference>
<dbReference type="CDD" id="cd01164">
    <property type="entry name" value="FruK_PfkB_like"/>
    <property type="match status" value="1"/>
</dbReference>
<evidence type="ECO:0000313" key="7">
    <source>
        <dbReference type="EMBL" id="SEW10789.1"/>
    </source>
</evidence>
<dbReference type="eggNOG" id="arCOG00015">
    <property type="taxonomic scope" value="Archaea"/>
</dbReference>
<organism evidence="7 8">
    <name type="scientific">Natrinema salifodinae</name>
    <dbReference type="NCBI Taxonomy" id="1202768"/>
    <lineage>
        <taxon>Archaea</taxon>
        <taxon>Methanobacteriati</taxon>
        <taxon>Methanobacteriota</taxon>
        <taxon>Stenosarchaea group</taxon>
        <taxon>Halobacteria</taxon>
        <taxon>Halobacteriales</taxon>
        <taxon>Natrialbaceae</taxon>
        <taxon>Natrinema</taxon>
    </lineage>
</organism>
<feature type="domain" description="Carbohydrate kinase PfkB" evidence="6">
    <location>
        <begin position="7"/>
        <end position="285"/>
    </location>
</feature>
<dbReference type="GO" id="GO:0005829">
    <property type="term" value="C:cytosol"/>
    <property type="evidence" value="ECO:0007669"/>
    <property type="project" value="TreeGrafter"/>
</dbReference>
<evidence type="ECO:0000256" key="4">
    <source>
        <dbReference type="ARBA" id="ARBA00022777"/>
    </source>
</evidence>
<dbReference type="PROSITE" id="PS00583">
    <property type="entry name" value="PFKB_KINASES_1"/>
    <property type="match status" value="1"/>
</dbReference>
<dbReference type="PROSITE" id="PS00584">
    <property type="entry name" value="PFKB_KINASES_2"/>
    <property type="match status" value="1"/>
</dbReference>
<dbReference type="AlphaFoldDB" id="A0A1I0PB44"/>
<keyword evidence="3" id="KW-0547">Nucleotide-binding</keyword>
<keyword evidence="2" id="KW-0808">Transferase</keyword>
<dbReference type="PANTHER" id="PTHR46566:SF2">
    <property type="entry name" value="ATP-DEPENDENT 6-PHOSPHOFRUCTOKINASE ISOZYME 2"/>
    <property type="match status" value="1"/>
</dbReference>
<reference evidence="8" key="1">
    <citation type="submission" date="2016-10" db="EMBL/GenBank/DDBJ databases">
        <authorList>
            <person name="Varghese N."/>
        </authorList>
    </citation>
    <scope>NUCLEOTIDE SEQUENCE [LARGE SCALE GENOMIC DNA]</scope>
    <source>
        <strain evidence="8">CGMCC 1.12284</strain>
    </source>
</reference>
<dbReference type="RefSeq" id="WP_049991274.1">
    <property type="nucleotide sequence ID" value="NZ_FOIS01000003.1"/>
</dbReference>
<dbReference type="NCBIfam" id="NF041320">
    <property type="entry name" value="pfkB_Halo"/>
    <property type="match status" value="1"/>
</dbReference>
<dbReference type="InterPro" id="IPR011611">
    <property type="entry name" value="PfkB_dom"/>
</dbReference>
<dbReference type="InterPro" id="IPR054902">
    <property type="entry name" value="pfkB_Halo"/>
</dbReference>
<dbReference type="NCBIfam" id="TIGR03168">
    <property type="entry name" value="1-PFK"/>
    <property type="match status" value="1"/>
</dbReference>